<dbReference type="Pfam" id="PF01028">
    <property type="entry name" value="Topoisom_I"/>
    <property type="match status" value="1"/>
</dbReference>
<name>A0A2U0I8B1_9FLAO</name>
<feature type="domain" description="DNA topoisomerase I catalytic core eukaryotic-type" evidence="7">
    <location>
        <begin position="105"/>
        <end position="333"/>
    </location>
</feature>
<dbReference type="InterPro" id="IPR011010">
    <property type="entry name" value="DNA_brk_join_enz"/>
</dbReference>
<dbReference type="InterPro" id="IPR014711">
    <property type="entry name" value="TopoI_cat_a-hlx-sub_euk"/>
</dbReference>
<evidence type="ECO:0000256" key="1">
    <source>
        <dbReference type="ARBA" id="ARBA00000213"/>
    </source>
</evidence>
<keyword evidence="5" id="KW-0238">DNA-binding</keyword>
<dbReference type="EC" id="5.6.2.1" evidence="3"/>
<dbReference type="Gene3D" id="1.10.132.120">
    <property type="match status" value="1"/>
</dbReference>
<dbReference type="Pfam" id="PF21338">
    <property type="entry name" value="Top1B_N_bact"/>
    <property type="match status" value="1"/>
</dbReference>
<dbReference type="AlphaFoldDB" id="A0A2U0I8B1"/>
<reference evidence="9 10" key="1">
    <citation type="submission" date="2018-04" db="EMBL/GenBank/DDBJ databases">
        <title>Marixanthomonas spongiae HN-E44 sp. nov., isolated from a marine sponge.</title>
        <authorList>
            <person name="Luo L."/>
            <person name="Zhuang L."/>
        </authorList>
    </citation>
    <scope>NUCLEOTIDE SEQUENCE [LARGE SCALE GENOMIC DNA]</scope>
    <source>
        <strain evidence="9 10">HN-E44</strain>
    </source>
</reference>
<evidence type="ECO:0000256" key="2">
    <source>
        <dbReference type="ARBA" id="ARBA00006645"/>
    </source>
</evidence>
<evidence type="ECO:0000313" key="10">
    <source>
        <dbReference type="Proteomes" id="UP000245962"/>
    </source>
</evidence>
<dbReference type="Proteomes" id="UP000245962">
    <property type="component" value="Unassembled WGS sequence"/>
</dbReference>
<dbReference type="InterPro" id="IPR049331">
    <property type="entry name" value="Top1B_N_bact"/>
</dbReference>
<accession>A0A2U0I8B1</accession>
<keyword evidence="6 9" id="KW-0413">Isomerase</keyword>
<dbReference type="InterPro" id="IPR001631">
    <property type="entry name" value="TopoI"/>
</dbReference>
<dbReference type="InterPro" id="IPR013500">
    <property type="entry name" value="TopoI_cat_euk"/>
</dbReference>
<dbReference type="RefSeq" id="WP_116693088.1">
    <property type="nucleotide sequence ID" value="NZ_QEHR01000001.1"/>
</dbReference>
<dbReference type="OrthoDB" id="9778962at2"/>
<dbReference type="GO" id="GO:0003677">
    <property type="term" value="F:DNA binding"/>
    <property type="evidence" value="ECO:0007669"/>
    <property type="project" value="UniProtKB-KW"/>
</dbReference>
<dbReference type="Gene3D" id="3.90.15.10">
    <property type="entry name" value="Topoisomerase I, Chain A, domain 3"/>
    <property type="match status" value="1"/>
</dbReference>
<dbReference type="InterPro" id="IPR035447">
    <property type="entry name" value="DNA_topo_I_N_sf"/>
</dbReference>
<evidence type="ECO:0000313" key="9">
    <source>
        <dbReference type="EMBL" id="PVW17339.1"/>
    </source>
</evidence>
<comment type="catalytic activity">
    <reaction evidence="1">
        <text>ATP-independent breakage of single-stranded DNA, followed by passage and rejoining.</text>
        <dbReference type="EC" id="5.6.2.1"/>
    </reaction>
</comment>
<proteinExistence type="inferred from homology"/>
<evidence type="ECO:0000259" key="7">
    <source>
        <dbReference type="Pfam" id="PF01028"/>
    </source>
</evidence>
<organism evidence="9 10">
    <name type="scientific">Marixanthomonas spongiae</name>
    <dbReference type="NCBI Taxonomy" id="2174845"/>
    <lineage>
        <taxon>Bacteria</taxon>
        <taxon>Pseudomonadati</taxon>
        <taxon>Bacteroidota</taxon>
        <taxon>Flavobacteriia</taxon>
        <taxon>Flavobacteriales</taxon>
        <taxon>Flavobacteriaceae</taxon>
        <taxon>Marixanthomonas</taxon>
    </lineage>
</organism>
<gene>
    <name evidence="9" type="ORF">DDV96_02205</name>
</gene>
<dbReference type="PRINTS" id="PR00416">
    <property type="entry name" value="EUTPISMRASEI"/>
</dbReference>
<dbReference type="GO" id="GO:0003917">
    <property type="term" value="F:DNA topoisomerase type I (single strand cut, ATP-independent) activity"/>
    <property type="evidence" value="ECO:0007669"/>
    <property type="project" value="UniProtKB-EC"/>
</dbReference>
<dbReference type="SUPFAM" id="SSF55869">
    <property type="entry name" value="DNA topoisomerase I domain"/>
    <property type="match status" value="1"/>
</dbReference>
<comment type="similarity">
    <text evidence="2">Belongs to the type IB topoisomerase family.</text>
</comment>
<evidence type="ECO:0000256" key="5">
    <source>
        <dbReference type="ARBA" id="ARBA00023125"/>
    </source>
</evidence>
<dbReference type="SUPFAM" id="SSF56349">
    <property type="entry name" value="DNA breaking-rejoining enzymes"/>
    <property type="match status" value="1"/>
</dbReference>
<dbReference type="GO" id="GO:0006265">
    <property type="term" value="P:DNA topological change"/>
    <property type="evidence" value="ECO:0007669"/>
    <property type="project" value="InterPro"/>
</dbReference>
<keyword evidence="4" id="KW-0799">Topoisomerase</keyword>
<dbReference type="PROSITE" id="PS52038">
    <property type="entry name" value="TOPO_IB_2"/>
    <property type="match status" value="1"/>
</dbReference>
<evidence type="ECO:0000256" key="4">
    <source>
        <dbReference type="ARBA" id="ARBA00023029"/>
    </source>
</evidence>
<comment type="caution">
    <text evidence="9">The sequence shown here is derived from an EMBL/GenBank/DDBJ whole genome shotgun (WGS) entry which is preliminary data.</text>
</comment>
<feature type="domain" description="DNA topoisomerase IB N-terminal" evidence="8">
    <location>
        <begin position="44"/>
        <end position="89"/>
    </location>
</feature>
<evidence type="ECO:0000256" key="3">
    <source>
        <dbReference type="ARBA" id="ARBA00012891"/>
    </source>
</evidence>
<dbReference type="Gene3D" id="3.30.66.10">
    <property type="entry name" value="DNA topoisomerase I domain"/>
    <property type="match status" value="1"/>
</dbReference>
<dbReference type="EMBL" id="QEHR01000001">
    <property type="protein sequence ID" value="PVW17339.1"/>
    <property type="molecule type" value="Genomic_DNA"/>
</dbReference>
<keyword evidence="10" id="KW-1185">Reference proteome</keyword>
<evidence type="ECO:0000256" key="6">
    <source>
        <dbReference type="ARBA" id="ARBA00023235"/>
    </source>
</evidence>
<sequence>MAKKIPDLKKILKKPEKAAALADLVYVTEKKLTIQRHRHGRGFYYTEAGKKIKSKSAIKRFKSLVIPPAWTDVFITPLKNGHLQVVGRDEKNRKQYRYHPHWSKIRNRTKFFKMAAFGKILPKIRKQIEEDLKRPKMDQRKCLAVVLHLMEETHIRIGNSYYAKNNKSYGLSTLRTKHVAVMDNKLLFEFTGKKGKKHRIPLKDKRLQKLVLQCEEIPGWELFQYYDEDGDHHSIDSGMVNEYIKDISGDIFSAKDFRTWAASKIVFETLYQLGIEENKKQNKKNILTAIDAAAEGLGNTRSVCRNYYVHPVIVEKYEDSSIQTYFEELDTMKNTTKFLSTTETVLLKLLHEFEVTI</sequence>
<protein>
    <recommendedName>
        <fullName evidence="3">DNA topoisomerase</fullName>
        <ecNumber evidence="3">5.6.2.1</ecNumber>
    </recommendedName>
</protein>
<evidence type="ECO:0000259" key="8">
    <source>
        <dbReference type="Pfam" id="PF21338"/>
    </source>
</evidence>